<comment type="caution">
    <text evidence="1">The sequence shown here is derived from an EMBL/GenBank/DDBJ whole genome shotgun (WGS) entry which is preliminary data.</text>
</comment>
<dbReference type="EMBL" id="JBBNAG010000007">
    <property type="protein sequence ID" value="KAK9119053.1"/>
    <property type="molecule type" value="Genomic_DNA"/>
</dbReference>
<accession>A0AAP0INZ3</accession>
<evidence type="ECO:0000313" key="2">
    <source>
        <dbReference type="Proteomes" id="UP001419268"/>
    </source>
</evidence>
<sequence>MFRSICWKKNPRPLELKHLPLQFLPLPLCPSFAISSSASLPVECLGVINDLLSSSC</sequence>
<reference evidence="1 2" key="1">
    <citation type="submission" date="2024-01" db="EMBL/GenBank/DDBJ databases">
        <title>Genome assemblies of Stephania.</title>
        <authorList>
            <person name="Yang L."/>
        </authorList>
    </citation>
    <scope>NUCLEOTIDE SEQUENCE [LARGE SCALE GENOMIC DNA]</scope>
    <source>
        <strain evidence="1">JXDWG</strain>
        <tissue evidence="1">Leaf</tissue>
    </source>
</reference>
<protein>
    <submittedName>
        <fullName evidence="1">Uncharacterized protein</fullName>
    </submittedName>
</protein>
<proteinExistence type="predicted"/>
<dbReference type="Proteomes" id="UP001419268">
    <property type="component" value="Unassembled WGS sequence"/>
</dbReference>
<keyword evidence="2" id="KW-1185">Reference proteome</keyword>
<dbReference type="AlphaFoldDB" id="A0AAP0INZ3"/>
<name>A0AAP0INZ3_9MAGN</name>
<evidence type="ECO:0000313" key="1">
    <source>
        <dbReference type="EMBL" id="KAK9119053.1"/>
    </source>
</evidence>
<organism evidence="1 2">
    <name type="scientific">Stephania cephalantha</name>
    <dbReference type="NCBI Taxonomy" id="152367"/>
    <lineage>
        <taxon>Eukaryota</taxon>
        <taxon>Viridiplantae</taxon>
        <taxon>Streptophyta</taxon>
        <taxon>Embryophyta</taxon>
        <taxon>Tracheophyta</taxon>
        <taxon>Spermatophyta</taxon>
        <taxon>Magnoliopsida</taxon>
        <taxon>Ranunculales</taxon>
        <taxon>Menispermaceae</taxon>
        <taxon>Menispermoideae</taxon>
        <taxon>Cissampelideae</taxon>
        <taxon>Stephania</taxon>
    </lineage>
</organism>
<gene>
    <name evidence="1" type="ORF">Scep_017146</name>
</gene>